<dbReference type="InterPro" id="IPR017437">
    <property type="entry name" value="ATP-NAD_kinase_PpnK-typ_C"/>
</dbReference>
<dbReference type="RefSeq" id="WP_089805301.1">
    <property type="nucleotide sequence ID" value="NZ_FOYT01000001.1"/>
</dbReference>
<protein>
    <submittedName>
        <fullName evidence="1">NAD+ kinase</fullName>
    </submittedName>
</protein>
<dbReference type="STRING" id="553469.SAMN04487947_1092"/>
<dbReference type="EMBL" id="FOYT01000001">
    <property type="protein sequence ID" value="SFR41083.1"/>
    <property type="molecule type" value="Genomic_DNA"/>
</dbReference>
<dbReference type="GO" id="GO:0006741">
    <property type="term" value="P:NADP+ biosynthetic process"/>
    <property type="evidence" value="ECO:0007669"/>
    <property type="project" value="TreeGrafter"/>
</dbReference>
<sequence length="249" mass="24735">MSGDAPVVVVRGDDADASAVAESVTAAGGVVVDGSDGGTPAADASDADAVLAVGEPSLFAFADEVPPAPILPVACGVGRSLSRADVAAAVRALRTGATRTVEHPLLTVTVDGAPVGSALADVTLMTDEPARISEYAVSTPAEHVGTFRADGVVVATPLGSTGYAHAAGGPILAPGTGVVAVPIAPYTTLTESWVRQLPVTLSVERDETDVSLILDDEAVADVPPHAAVELAADGTRPFLRLTEGASDAA</sequence>
<evidence type="ECO:0000313" key="2">
    <source>
        <dbReference type="Proteomes" id="UP000198531"/>
    </source>
</evidence>
<evidence type="ECO:0000313" key="1">
    <source>
        <dbReference type="EMBL" id="SFR41083.1"/>
    </source>
</evidence>
<dbReference type="Pfam" id="PF20143">
    <property type="entry name" value="NAD_kinase_C"/>
    <property type="match status" value="1"/>
</dbReference>
<dbReference type="Proteomes" id="UP000198531">
    <property type="component" value="Unassembled WGS sequence"/>
</dbReference>
<keyword evidence="1" id="KW-0418">Kinase</keyword>
<organism evidence="1 2">
    <name type="scientific">Halogeometricum rufum</name>
    <dbReference type="NCBI Taxonomy" id="553469"/>
    <lineage>
        <taxon>Archaea</taxon>
        <taxon>Methanobacteriati</taxon>
        <taxon>Methanobacteriota</taxon>
        <taxon>Stenosarchaea group</taxon>
        <taxon>Halobacteria</taxon>
        <taxon>Halobacteriales</taxon>
        <taxon>Haloferacaceae</taxon>
        <taxon>Halogeometricum</taxon>
    </lineage>
</organism>
<dbReference type="GO" id="GO:0019674">
    <property type="term" value="P:NAD+ metabolic process"/>
    <property type="evidence" value="ECO:0007669"/>
    <property type="project" value="InterPro"/>
</dbReference>
<dbReference type="InterPro" id="IPR016064">
    <property type="entry name" value="NAD/diacylglycerol_kinase_sf"/>
</dbReference>
<dbReference type="InterPro" id="IPR017438">
    <property type="entry name" value="ATP-NAD_kinase_N"/>
</dbReference>
<keyword evidence="1" id="KW-0808">Transferase</keyword>
<dbReference type="PANTHER" id="PTHR20275">
    <property type="entry name" value="NAD KINASE"/>
    <property type="match status" value="1"/>
</dbReference>
<dbReference type="Gene3D" id="3.40.50.10330">
    <property type="entry name" value="Probable inorganic polyphosphate/atp-NAD kinase, domain 1"/>
    <property type="match status" value="1"/>
</dbReference>
<accession>A0A1I6GFU6</accession>
<reference evidence="2" key="1">
    <citation type="submission" date="2016-10" db="EMBL/GenBank/DDBJ databases">
        <authorList>
            <person name="Varghese N."/>
            <person name="Submissions S."/>
        </authorList>
    </citation>
    <scope>NUCLEOTIDE SEQUENCE [LARGE SCALE GENOMIC DNA]</scope>
    <source>
        <strain evidence="2">CGMCC 1.7736</strain>
    </source>
</reference>
<gene>
    <name evidence="1" type="ORF">SAMN04487947_1092</name>
</gene>
<name>A0A1I6GFU6_9EURY</name>
<dbReference type="AlphaFoldDB" id="A0A1I6GFU6"/>
<dbReference type="PANTHER" id="PTHR20275:SF0">
    <property type="entry name" value="NAD KINASE"/>
    <property type="match status" value="1"/>
</dbReference>
<dbReference type="Gene3D" id="2.60.200.30">
    <property type="entry name" value="Probable inorganic polyphosphate/atp-NAD kinase, domain 2"/>
    <property type="match status" value="1"/>
</dbReference>
<keyword evidence="2" id="KW-1185">Reference proteome</keyword>
<proteinExistence type="predicted"/>
<dbReference type="OrthoDB" id="170401at2157"/>
<dbReference type="SUPFAM" id="SSF111331">
    <property type="entry name" value="NAD kinase/diacylglycerol kinase-like"/>
    <property type="match status" value="1"/>
</dbReference>
<dbReference type="GO" id="GO:0003951">
    <property type="term" value="F:NAD+ kinase activity"/>
    <property type="evidence" value="ECO:0007669"/>
    <property type="project" value="InterPro"/>
</dbReference>